<evidence type="ECO:0000313" key="1">
    <source>
        <dbReference type="EMBL" id="GGF67993.1"/>
    </source>
</evidence>
<sequence length="482" mass="52512">MSAGLTAGRISATEGAASPPQPTTMSPLPSSTGSVQIQQFYDKGLAHASYIIRSGRQVAIIDPARDPQPYYDFADEHDASIVAIIETHPHADFVSSHLEIAEETDATIYCSKLVKALYPHQSFDDGDRITLGNVELHSLNTPGHSPDSISILLIDEMGQTRAVFTGDTLFVGDVGRPDLREEEAVSGHKREELAGLLYQSTRQKLMTLPPTTRVYPAHGPGSLCGKTTSTDLDSSIGKELKTNYALQPMSQEEFIKVLLEDQPFVPKYFGHDVVLNRLGAQPFEDSVRAVPRVHSATELVPGTLIIDTRPAAQFRAGHLPGAINLMDGGKFETWLGSIVGPKEKFYLLADTQIALDTVIRKSAKIGYETNIEGALLTPSQLPTSSPDLDLARVRERPDNFTIVDIRNRAETEQPIFPEALKIPLPELRERAHEVPTDKPILVHCAGGYRSAAGSSILQVALPQAEVFDLGEAVTEFQSQAVH</sequence>
<keyword evidence="2" id="KW-1185">Reference proteome</keyword>
<organism evidence="1 2">
    <name type="scientific">Hymenobacter qilianensis</name>
    <dbReference type="NCBI Taxonomy" id="1385715"/>
    <lineage>
        <taxon>Bacteria</taxon>
        <taxon>Pseudomonadati</taxon>
        <taxon>Bacteroidota</taxon>
        <taxon>Cytophagia</taxon>
        <taxon>Cytophagales</taxon>
        <taxon>Hymenobacteraceae</taxon>
        <taxon>Hymenobacter</taxon>
    </lineage>
</organism>
<evidence type="ECO:0000313" key="2">
    <source>
        <dbReference type="Proteomes" id="UP000605392"/>
    </source>
</evidence>
<keyword evidence="1" id="KW-0378">Hydrolase</keyword>
<accession>A0ACB5PSQ5</accession>
<proteinExistence type="predicted"/>
<comment type="caution">
    <text evidence="1">The sequence shown here is derived from an EMBL/GenBank/DDBJ whole genome shotgun (WGS) entry which is preliminary data.</text>
</comment>
<protein>
    <submittedName>
        <fullName evidence="1">MBL fold hydrolase</fullName>
    </submittedName>
</protein>
<reference evidence="1 2" key="1">
    <citation type="journal article" date="2019" name="Int. J. Syst. Evol. Microbiol.">
        <title>The Global Catalogue of Microorganisms (GCM) 10K type strain sequencing project: providing services to taxonomists for standard genome sequencing and annotation.</title>
        <authorList>
            <consortium name="The Broad Institute Genomics Platform"/>
            <consortium name="The Broad Institute Genome Sequencing Center for Infectious Disease"/>
            <person name="Wu L."/>
            <person name="Ma J."/>
        </authorList>
    </citation>
    <scope>NUCLEOTIDE SEQUENCE [LARGE SCALE GENOMIC DNA]</scope>
    <source>
        <strain evidence="1 2">CGMCC 1.12720</strain>
    </source>
</reference>
<dbReference type="Proteomes" id="UP000605392">
    <property type="component" value="Unassembled WGS sequence"/>
</dbReference>
<name>A0ACB5PSQ5_9BACT</name>
<dbReference type="EMBL" id="BMFN01000002">
    <property type="protein sequence ID" value="GGF67993.1"/>
    <property type="molecule type" value="Genomic_DNA"/>
</dbReference>
<gene>
    <name evidence="1" type="ORF">GCM10011375_23800</name>
</gene>